<evidence type="ECO:0000313" key="2">
    <source>
        <dbReference type="WBParaSite" id="ES5_v2.g7245.t1"/>
    </source>
</evidence>
<evidence type="ECO:0000313" key="1">
    <source>
        <dbReference type="Proteomes" id="UP000887579"/>
    </source>
</evidence>
<dbReference type="Proteomes" id="UP000887579">
    <property type="component" value="Unplaced"/>
</dbReference>
<protein>
    <submittedName>
        <fullName evidence="2">[heparan sulfate]-glucosamine N-sulfotransferase</fullName>
    </submittedName>
</protein>
<organism evidence="1 2">
    <name type="scientific">Panagrolaimus sp. ES5</name>
    <dbReference type="NCBI Taxonomy" id="591445"/>
    <lineage>
        <taxon>Eukaryota</taxon>
        <taxon>Metazoa</taxon>
        <taxon>Ecdysozoa</taxon>
        <taxon>Nematoda</taxon>
        <taxon>Chromadorea</taxon>
        <taxon>Rhabditida</taxon>
        <taxon>Tylenchina</taxon>
        <taxon>Panagrolaimomorpha</taxon>
        <taxon>Panagrolaimoidea</taxon>
        <taxon>Panagrolaimidae</taxon>
        <taxon>Panagrolaimus</taxon>
    </lineage>
</organism>
<reference evidence="2" key="1">
    <citation type="submission" date="2022-11" db="UniProtKB">
        <authorList>
            <consortium name="WormBaseParasite"/>
        </authorList>
    </citation>
    <scope>IDENTIFICATION</scope>
</reference>
<sequence length="860" mass="100542">MLKKKRIKFCLQLIIILSLIYGVFFYFLSSKNQVIEKQRVKARNFSLYQCPIKENFDRIIDRNYAYNLQWQNETNLRVLLIIRQESIYAKTLATFVHYLKIPVRTEAFDGSELLLELKKGRFSVIIFEDYNIYLTLDPINKKILMDYCRKNKVGIISFVGFGGDNLAFEKETGVEIIYDEVITDLHFTNDSRIPFVAKKNRKLSLSEKDGSGWTVFYPQPSSTYHPFIACEDSGGIAAAVAIHDNGSISNVEHIIFGQNLQHFFIKIAFWDALLYMSRGSYIWSLDTYMQIDIDDVFVGQVGTRLVTEDISALIDSQNFLRNHIDQFNYTLGFSGHFFRRGDKAENEADEILVAQAHNFLWFPHMWHHNHPQEYELTYLTALMTQNKLFAENLNLRTILSYAVSPQHSGVYPIHEPLYEAWKTIWNIKFTSTEEYPHLRPAWDRRAFIHNNITVLPRQTCGLFTHTHFFHAYPEGIYNLKKNIFGGDLFSTILLNQFLIFMTHQQNYGHDRLAHYTFHNEVLFLKCWTNLNLKWVEPEKLSQLYFKRFPQEKNMIHLNRCADDRHRKMLSVNVTCDNIKLPNLIIVGPQKTGTSALLSFLKLHPNITSNINVEGSFEEMQFFGGTNYEKGFEWYQSKFLQATEDHQIIIEKTANYFDNPVTPHLLSSMLNPDGKNHEIKIIVMITDPVDRAYSWYQHMRSHNDSIAIKYSPEKLFSMLPDDPEYEATNRLRQRCLKPGLYAEHLDRWLDYFPPSQIILIDAKAFRLDPTQIMDQLLIDLNLPTSDFNYATNLRYVPEKGFHCTIIKGKTKCLGASKGRKYIPLTDSLRSQLNSFYAGHNRALLKLLNRYKFNVPGWLLNF</sequence>
<proteinExistence type="predicted"/>
<dbReference type="WBParaSite" id="ES5_v2.g7245.t1">
    <property type="protein sequence ID" value="ES5_v2.g7245.t1"/>
    <property type="gene ID" value="ES5_v2.g7245"/>
</dbReference>
<accession>A0AC34GR59</accession>
<name>A0AC34GR59_9BILA</name>